<evidence type="ECO:0000313" key="3">
    <source>
        <dbReference type="EMBL" id="GAA5083581.1"/>
    </source>
</evidence>
<dbReference type="Gene3D" id="1.40.20.10">
    <property type="entry name" value="CHAD domain"/>
    <property type="match status" value="1"/>
</dbReference>
<dbReference type="InterPro" id="IPR038186">
    <property type="entry name" value="CHAD_dom_sf"/>
</dbReference>
<dbReference type="PROSITE" id="PS51707">
    <property type="entry name" value="CYTH"/>
    <property type="match status" value="1"/>
</dbReference>
<feature type="domain" description="CHAD" evidence="2">
    <location>
        <begin position="229"/>
        <end position="500"/>
    </location>
</feature>
<dbReference type="Pfam" id="PF01928">
    <property type="entry name" value="CYTH"/>
    <property type="match status" value="1"/>
</dbReference>
<dbReference type="PANTHER" id="PTHR39569:SF1">
    <property type="entry name" value="INORGANIC TRIPHOSPHATASE"/>
    <property type="match status" value="1"/>
</dbReference>
<name>A0ABP9LQM9_9BURK</name>
<keyword evidence="4" id="KW-1185">Reference proteome</keyword>
<reference evidence="4" key="1">
    <citation type="journal article" date="2019" name="Int. J. Syst. Evol. Microbiol.">
        <title>The Global Catalogue of Microorganisms (GCM) 10K type strain sequencing project: providing services to taxonomists for standard genome sequencing and annotation.</title>
        <authorList>
            <consortium name="The Broad Institute Genomics Platform"/>
            <consortium name="The Broad Institute Genome Sequencing Center for Infectious Disease"/>
            <person name="Wu L."/>
            <person name="Ma J."/>
        </authorList>
    </citation>
    <scope>NUCLEOTIDE SEQUENCE [LARGE SCALE GENOMIC DNA]</scope>
    <source>
        <strain evidence="4">JCM 18423</strain>
    </source>
</reference>
<dbReference type="SMART" id="SM01118">
    <property type="entry name" value="CYTH"/>
    <property type="match status" value="1"/>
</dbReference>
<dbReference type="Proteomes" id="UP001500227">
    <property type="component" value="Unassembled WGS sequence"/>
</dbReference>
<dbReference type="InterPro" id="IPR007899">
    <property type="entry name" value="CHAD_dom"/>
</dbReference>
<sequence length="509" mass="58884">MLEREIKLFIPAPHRANLLQYVQQFSQTQSIELAAQYYDTPQRCLAQRYAALRLRREGQQWVQTLKMRGTDELSHLEYNHPRPEPSLDLQVYQNTPAATLFAQLAAPLEMRYETHVQRTLIEIRQNQTLIEIALDNGEIRAKQNTLPIHEVEFELKQGEMAEVFALAEAWLVRFHLLLELRTKSERGDALYEYAIKHPVALSGQDAALALAAQPYRLPSGFKPETMDVPSLYYQGASLFLSQVIRNAAFLAGVDDMQAPPQQQASYLTLMRVGMRRLRSCRQLFKPWLTTAEVGLTQQLRKHYKAFGQWRDKDMLWLELQPKLIAAGLPAAKKLDRPNSKTTSALELAASTPYQKLLLQQLRHFVLQQSLLAPAQQHPAALAILIQRLQQLWQRIQHQSHDFLHLNPSAQHDLRNQIKRLRYNLELFGYSNEHPFYATLAKAQDHLGDLCDAYVAYDWYTQNAMNKAQKQFAQTWLKQKIQKSLRKSQNTLVRLDHQRATLSLEELIPQ</sequence>
<dbReference type="CDD" id="cd07756">
    <property type="entry name" value="CYTH-like_Pase_CHAD"/>
    <property type="match status" value="1"/>
</dbReference>
<accession>A0ABP9LQM9</accession>
<dbReference type="InterPro" id="IPR033469">
    <property type="entry name" value="CYTH-like_dom_sf"/>
</dbReference>
<evidence type="ECO:0000259" key="2">
    <source>
        <dbReference type="PROSITE" id="PS51708"/>
    </source>
</evidence>
<dbReference type="PROSITE" id="PS51708">
    <property type="entry name" value="CHAD"/>
    <property type="match status" value="1"/>
</dbReference>
<proteinExistence type="predicted"/>
<dbReference type="SUPFAM" id="SSF55154">
    <property type="entry name" value="CYTH-like phosphatases"/>
    <property type="match status" value="1"/>
</dbReference>
<comment type="caution">
    <text evidence="3">The sequence shown here is derived from an EMBL/GenBank/DDBJ whole genome shotgun (WGS) entry which is preliminary data.</text>
</comment>
<dbReference type="SMART" id="SM00880">
    <property type="entry name" value="CHAD"/>
    <property type="match status" value="1"/>
</dbReference>
<evidence type="ECO:0000313" key="4">
    <source>
        <dbReference type="Proteomes" id="UP001500227"/>
    </source>
</evidence>
<dbReference type="Pfam" id="PF05235">
    <property type="entry name" value="CHAD"/>
    <property type="match status" value="1"/>
</dbReference>
<protein>
    <submittedName>
        <fullName evidence="3">CYTH and CHAD domain-containing protein</fullName>
    </submittedName>
</protein>
<dbReference type="InterPro" id="IPR039013">
    <property type="entry name" value="YgiF"/>
</dbReference>
<dbReference type="EMBL" id="BAABKD010000001">
    <property type="protein sequence ID" value="GAA5083581.1"/>
    <property type="molecule type" value="Genomic_DNA"/>
</dbReference>
<organism evidence="3 4">
    <name type="scientific">Paenalcaligenes hermetiae</name>
    <dbReference type="NCBI Taxonomy" id="1157987"/>
    <lineage>
        <taxon>Bacteria</taxon>
        <taxon>Pseudomonadati</taxon>
        <taxon>Pseudomonadota</taxon>
        <taxon>Betaproteobacteria</taxon>
        <taxon>Burkholderiales</taxon>
        <taxon>Alcaligenaceae</taxon>
        <taxon>Paenalcaligenes</taxon>
    </lineage>
</organism>
<evidence type="ECO:0000259" key="1">
    <source>
        <dbReference type="PROSITE" id="PS51707"/>
    </source>
</evidence>
<dbReference type="InterPro" id="IPR023577">
    <property type="entry name" value="CYTH_domain"/>
</dbReference>
<dbReference type="RefSeq" id="WP_345368749.1">
    <property type="nucleotide sequence ID" value="NZ_BAABKD010000001.1"/>
</dbReference>
<dbReference type="PANTHER" id="PTHR39569">
    <property type="entry name" value="INORGANIC TRIPHOSPHATASE"/>
    <property type="match status" value="1"/>
</dbReference>
<feature type="domain" description="CYTH" evidence="1">
    <location>
        <begin position="1"/>
        <end position="194"/>
    </location>
</feature>
<dbReference type="Gene3D" id="2.40.320.10">
    <property type="entry name" value="Hypothetical Protein Pfu-838710-001"/>
    <property type="match status" value="1"/>
</dbReference>
<gene>
    <name evidence="3" type="ORF">GCM10023337_00380</name>
</gene>